<dbReference type="PANTHER" id="PTHR10655">
    <property type="entry name" value="LYSOPHOSPHOLIPASE-RELATED"/>
    <property type="match status" value="1"/>
</dbReference>
<dbReference type="SUPFAM" id="SSF53474">
    <property type="entry name" value="alpha/beta-Hydrolases"/>
    <property type="match status" value="1"/>
</dbReference>
<dbReference type="GO" id="GO:0016787">
    <property type="term" value="F:hydrolase activity"/>
    <property type="evidence" value="ECO:0007669"/>
    <property type="project" value="UniProtKB-KW"/>
</dbReference>
<evidence type="ECO:0000259" key="2">
    <source>
        <dbReference type="Pfam" id="PF02230"/>
    </source>
</evidence>
<keyword evidence="4" id="KW-1185">Reference proteome</keyword>
<dbReference type="InterPro" id="IPR003140">
    <property type="entry name" value="PLipase/COase/thioEstase"/>
</dbReference>
<comment type="caution">
    <text evidence="3">The sequence shown here is derived from an EMBL/GenBank/DDBJ whole genome shotgun (WGS) entry which is preliminary data.</text>
</comment>
<protein>
    <submittedName>
        <fullName evidence="3">Alpha/beta fold hydrolase</fullName>
    </submittedName>
</protein>
<dbReference type="InterPro" id="IPR029058">
    <property type="entry name" value="AB_hydrolase_fold"/>
</dbReference>
<dbReference type="InterPro" id="IPR050565">
    <property type="entry name" value="LYPA1-2/EST-like"/>
</dbReference>
<comment type="similarity">
    <text evidence="1">Belongs to the AB hydrolase superfamily. AB hydrolase 2 family.</text>
</comment>
<dbReference type="Pfam" id="PF02230">
    <property type="entry name" value="Abhydrolase_2"/>
    <property type="match status" value="1"/>
</dbReference>
<accession>A0ABX0H731</accession>
<dbReference type="EMBL" id="JAANYN010000005">
    <property type="protein sequence ID" value="NHE57666.1"/>
    <property type="molecule type" value="Genomic_DNA"/>
</dbReference>
<dbReference type="RefSeq" id="WP_166147402.1">
    <property type="nucleotide sequence ID" value="NZ_JAANYN010000005.1"/>
</dbReference>
<feature type="domain" description="Phospholipase/carboxylesterase/thioesterase" evidence="2">
    <location>
        <begin position="14"/>
        <end position="199"/>
    </location>
</feature>
<keyword evidence="3" id="KW-0378">Hydrolase</keyword>
<dbReference type="PANTHER" id="PTHR10655:SF67">
    <property type="entry name" value="PHOSPHOLIPASE_CARBOXYLESTERASE SUPERFAMILY (AFU_ORTHOLOGUE AFUA_5G09340)"/>
    <property type="match status" value="1"/>
</dbReference>
<organism evidence="3 4">
    <name type="scientific">Cyclobacterium plantarum</name>
    <dbReference type="NCBI Taxonomy" id="2716263"/>
    <lineage>
        <taxon>Bacteria</taxon>
        <taxon>Pseudomonadati</taxon>
        <taxon>Bacteroidota</taxon>
        <taxon>Cytophagia</taxon>
        <taxon>Cytophagales</taxon>
        <taxon>Cyclobacteriaceae</taxon>
        <taxon>Cyclobacterium</taxon>
    </lineage>
</organism>
<evidence type="ECO:0000313" key="3">
    <source>
        <dbReference type="EMBL" id="NHE57666.1"/>
    </source>
</evidence>
<sequence>MEGIIKTGKDLTTADKIAILVHGRGATAGSLLGLADALALDDFAILAPQAPGNTWYPYGFMAPEKENEPHLSQSLEIINNLVRHVLDQKKDLDQLYFIGFSQGACLSLEFVARHPARYGGVIAFTGGLIGESLSPYEGDLKGTPVFIGASLEDFHVPFSRIKETERMLTTLGARVKAVGFPDRFHSIREEEILAANQFVLNF</sequence>
<dbReference type="Gene3D" id="3.40.50.1820">
    <property type="entry name" value="alpha/beta hydrolase"/>
    <property type="match status" value="1"/>
</dbReference>
<name>A0ABX0H731_9BACT</name>
<evidence type="ECO:0000313" key="4">
    <source>
        <dbReference type="Proteomes" id="UP000649799"/>
    </source>
</evidence>
<evidence type="ECO:0000256" key="1">
    <source>
        <dbReference type="ARBA" id="ARBA00006499"/>
    </source>
</evidence>
<proteinExistence type="inferred from homology"/>
<dbReference type="Proteomes" id="UP000649799">
    <property type="component" value="Unassembled WGS sequence"/>
</dbReference>
<reference evidence="3 4" key="1">
    <citation type="submission" date="2020-03" db="EMBL/GenBank/DDBJ databases">
        <title>Cyclobacterium plantarum sp. nov., a marine bacterium isolated from a coastal-marine wetland.</title>
        <authorList>
            <person name="Sanchez-Porro C."/>
            <person name="Ventosa A."/>
            <person name="Amoozegar M."/>
        </authorList>
    </citation>
    <scope>NUCLEOTIDE SEQUENCE [LARGE SCALE GENOMIC DNA]</scope>
    <source>
        <strain evidence="3 4">GBPx2</strain>
    </source>
</reference>
<gene>
    <name evidence="3" type="ORF">G9Q97_12675</name>
</gene>